<dbReference type="AlphaFoldDB" id="A0A927HIS0"/>
<name>A0A927HIS0_KLEPN</name>
<protein>
    <submittedName>
        <fullName evidence="1">Uncharacterized protein</fullName>
    </submittedName>
</protein>
<dbReference type="EMBL" id="JACXTD010000001">
    <property type="protein sequence ID" value="MBD3701964.1"/>
    <property type="molecule type" value="Genomic_DNA"/>
</dbReference>
<comment type="caution">
    <text evidence="1">The sequence shown here is derived from an EMBL/GenBank/DDBJ whole genome shotgun (WGS) entry which is preliminary data.</text>
</comment>
<gene>
    <name evidence="1" type="ORF">IE986_07170</name>
</gene>
<reference evidence="1" key="1">
    <citation type="submission" date="2020-07" db="EMBL/GenBank/DDBJ databases">
        <title>Clinical and genomic characterization of carbapenemase-producing Enterobacterales causing secondary infections during the COVID-19 crisis at a New York City hospital.</title>
        <authorList>
            <person name="Gomez-Simmonds A."/>
            <person name="Annavajhala M.K."/>
            <person name="Uhlemann A.-C."/>
        </authorList>
    </citation>
    <scope>NUCLEOTIDE SEQUENCE</scope>
    <source>
        <strain evidence="1">NK1590</strain>
    </source>
</reference>
<evidence type="ECO:0000313" key="2">
    <source>
        <dbReference type="Proteomes" id="UP000655796"/>
    </source>
</evidence>
<accession>A0A927HIS0</accession>
<organism evidence="1 2">
    <name type="scientific">Klebsiella pneumoniae</name>
    <dbReference type="NCBI Taxonomy" id="573"/>
    <lineage>
        <taxon>Bacteria</taxon>
        <taxon>Pseudomonadati</taxon>
        <taxon>Pseudomonadota</taxon>
        <taxon>Gammaproteobacteria</taxon>
        <taxon>Enterobacterales</taxon>
        <taxon>Enterobacteriaceae</taxon>
        <taxon>Klebsiella/Raoultella group</taxon>
        <taxon>Klebsiella</taxon>
        <taxon>Klebsiella pneumoniae complex</taxon>
    </lineage>
</organism>
<proteinExistence type="predicted"/>
<sequence>MKDNSVQTCVTAKKSAPRRVENTPSTFTVGHFDETCFSIDRTRPAHGACCFHYLRR</sequence>
<evidence type="ECO:0000313" key="1">
    <source>
        <dbReference type="EMBL" id="MBD3701964.1"/>
    </source>
</evidence>
<dbReference type="Proteomes" id="UP000655796">
    <property type="component" value="Unassembled WGS sequence"/>
</dbReference>